<evidence type="ECO:0000259" key="3">
    <source>
        <dbReference type="PROSITE" id="PS50222"/>
    </source>
</evidence>
<feature type="signal peptide" evidence="2">
    <location>
        <begin position="1"/>
        <end position="22"/>
    </location>
</feature>
<evidence type="ECO:0000256" key="2">
    <source>
        <dbReference type="SAM" id="SignalP"/>
    </source>
</evidence>
<organism evidence="4 5">
    <name type="scientific">Novipirellula herctigrandis</name>
    <dbReference type="NCBI Taxonomy" id="2527986"/>
    <lineage>
        <taxon>Bacteria</taxon>
        <taxon>Pseudomonadati</taxon>
        <taxon>Planctomycetota</taxon>
        <taxon>Planctomycetia</taxon>
        <taxon>Pirellulales</taxon>
        <taxon>Pirellulaceae</taxon>
        <taxon>Novipirellula</taxon>
    </lineage>
</organism>
<protein>
    <recommendedName>
        <fullName evidence="3">EF-hand domain-containing protein</fullName>
    </recommendedName>
</protein>
<dbReference type="Proteomes" id="UP000315010">
    <property type="component" value="Unassembled WGS sequence"/>
</dbReference>
<evidence type="ECO:0000313" key="4">
    <source>
        <dbReference type="EMBL" id="TWT78730.1"/>
    </source>
</evidence>
<dbReference type="PROSITE" id="PS00018">
    <property type="entry name" value="EF_HAND_1"/>
    <property type="match status" value="1"/>
</dbReference>
<comment type="caution">
    <text evidence="4">The sequence shown here is derived from an EMBL/GenBank/DDBJ whole genome shotgun (WGS) entry which is preliminary data.</text>
</comment>
<dbReference type="OrthoDB" id="290555at2"/>
<reference evidence="4 5" key="1">
    <citation type="submission" date="2019-02" db="EMBL/GenBank/DDBJ databases">
        <title>Deep-cultivation of Planctomycetes and their phenomic and genomic characterization uncovers novel biology.</title>
        <authorList>
            <person name="Wiegand S."/>
            <person name="Jogler M."/>
            <person name="Boedeker C."/>
            <person name="Pinto D."/>
            <person name="Vollmers J."/>
            <person name="Rivas-Marin E."/>
            <person name="Kohn T."/>
            <person name="Peeters S.H."/>
            <person name="Heuer A."/>
            <person name="Rast P."/>
            <person name="Oberbeckmann S."/>
            <person name="Bunk B."/>
            <person name="Jeske O."/>
            <person name="Meyerdierks A."/>
            <person name="Storesund J.E."/>
            <person name="Kallscheuer N."/>
            <person name="Luecker S."/>
            <person name="Lage O.M."/>
            <person name="Pohl T."/>
            <person name="Merkel B.J."/>
            <person name="Hornburger P."/>
            <person name="Mueller R.-W."/>
            <person name="Bruemmer F."/>
            <person name="Labrenz M."/>
            <person name="Spormann A.M."/>
            <person name="Op Den Camp H."/>
            <person name="Overmann J."/>
            <person name="Amann R."/>
            <person name="Jetten M.S.M."/>
            <person name="Mascher T."/>
            <person name="Medema M.H."/>
            <person name="Devos D.P."/>
            <person name="Kaster A.-K."/>
            <person name="Ovreas L."/>
            <person name="Rohde M."/>
            <person name="Galperin M.Y."/>
            <person name="Jogler C."/>
        </authorList>
    </citation>
    <scope>NUCLEOTIDE SEQUENCE [LARGE SCALE GENOMIC DNA]</scope>
    <source>
        <strain evidence="4 5">CA13</strain>
    </source>
</reference>
<feature type="compositionally biased region" description="Basic and acidic residues" evidence="1">
    <location>
        <begin position="175"/>
        <end position="186"/>
    </location>
</feature>
<keyword evidence="5" id="KW-1185">Reference proteome</keyword>
<dbReference type="RefSeq" id="WP_146393790.1">
    <property type="nucleotide sequence ID" value="NZ_SJPJ01000001.1"/>
</dbReference>
<evidence type="ECO:0000313" key="5">
    <source>
        <dbReference type="Proteomes" id="UP000315010"/>
    </source>
</evidence>
<dbReference type="InterPro" id="IPR018247">
    <property type="entry name" value="EF_Hand_1_Ca_BS"/>
</dbReference>
<evidence type="ECO:0000256" key="1">
    <source>
        <dbReference type="SAM" id="MobiDB-lite"/>
    </source>
</evidence>
<dbReference type="GO" id="GO:0005509">
    <property type="term" value="F:calcium ion binding"/>
    <property type="evidence" value="ECO:0007669"/>
    <property type="project" value="InterPro"/>
</dbReference>
<dbReference type="Gene3D" id="1.10.238.10">
    <property type="entry name" value="EF-hand"/>
    <property type="match status" value="1"/>
</dbReference>
<gene>
    <name evidence="4" type="ORF">CA13_01270</name>
</gene>
<sequence length="186" mass="19749" precursor="true">MNRAFPFTVIVGIALSSSMLFAQPPGRGGAPGMGPGGGPPLEMIIQLFTQADVNGDGTVTRAELTAVLQNQRRGNQFGRGGPPPQGGVFGQDNQQARNQPRQDGGPQGSPPKPGQVLPEPVAQSLNLSARQERQLTALQADVDKRLALILTDEQEEQLENFQPPHGPDHAANGDGDQKKGRPQRPE</sequence>
<accession>A0A5C5YV71</accession>
<feature type="domain" description="EF-hand" evidence="3">
    <location>
        <begin position="39"/>
        <end position="74"/>
    </location>
</feature>
<dbReference type="InterPro" id="IPR011992">
    <property type="entry name" value="EF-hand-dom_pair"/>
</dbReference>
<dbReference type="AlphaFoldDB" id="A0A5C5YV71"/>
<feature type="region of interest" description="Disordered" evidence="1">
    <location>
        <begin position="70"/>
        <end position="119"/>
    </location>
</feature>
<feature type="compositionally biased region" description="Polar residues" evidence="1">
    <location>
        <begin position="92"/>
        <end position="101"/>
    </location>
</feature>
<feature type="region of interest" description="Disordered" evidence="1">
    <location>
        <begin position="153"/>
        <end position="186"/>
    </location>
</feature>
<dbReference type="EMBL" id="SJPJ01000001">
    <property type="protein sequence ID" value="TWT78730.1"/>
    <property type="molecule type" value="Genomic_DNA"/>
</dbReference>
<keyword evidence="2" id="KW-0732">Signal</keyword>
<dbReference type="InterPro" id="IPR002048">
    <property type="entry name" value="EF_hand_dom"/>
</dbReference>
<dbReference type="PROSITE" id="PS50222">
    <property type="entry name" value="EF_HAND_2"/>
    <property type="match status" value="1"/>
</dbReference>
<name>A0A5C5YV71_9BACT</name>
<proteinExistence type="predicted"/>
<dbReference type="SUPFAM" id="SSF47473">
    <property type="entry name" value="EF-hand"/>
    <property type="match status" value="1"/>
</dbReference>
<feature type="chain" id="PRO_5022781005" description="EF-hand domain-containing protein" evidence="2">
    <location>
        <begin position="23"/>
        <end position="186"/>
    </location>
</feature>